<dbReference type="InterPro" id="IPR027417">
    <property type="entry name" value="P-loop_NTPase"/>
</dbReference>
<dbReference type="AlphaFoldDB" id="A0A849L1A1"/>
<accession>A0A849L1A1</accession>
<evidence type="ECO:0008006" key="3">
    <source>
        <dbReference type="Google" id="ProtNLM"/>
    </source>
</evidence>
<proteinExistence type="predicted"/>
<dbReference type="EMBL" id="JABFBC010000001">
    <property type="protein sequence ID" value="NNU80043.1"/>
    <property type="molecule type" value="Genomic_DNA"/>
</dbReference>
<organism evidence="1 2">
    <name type="scientific">Halovulum dunhuangense</name>
    <dbReference type="NCBI Taxonomy" id="1505036"/>
    <lineage>
        <taxon>Bacteria</taxon>
        <taxon>Pseudomonadati</taxon>
        <taxon>Pseudomonadota</taxon>
        <taxon>Alphaproteobacteria</taxon>
        <taxon>Rhodobacterales</taxon>
        <taxon>Paracoccaceae</taxon>
        <taxon>Halovulum</taxon>
    </lineage>
</organism>
<reference evidence="1 2" key="1">
    <citation type="submission" date="2020-05" db="EMBL/GenBank/DDBJ databases">
        <title>Gimesia benthica sp. nov., a novel planctomycete isolated from a deep-sea water sample of the Northwest Indian Ocean.</title>
        <authorList>
            <person name="Wang J."/>
            <person name="Ruan C."/>
            <person name="Song L."/>
            <person name="Zhu Y."/>
            <person name="Li A."/>
            <person name="Zheng X."/>
            <person name="Wang L."/>
            <person name="Lu Z."/>
            <person name="Huang Y."/>
            <person name="Du W."/>
            <person name="Zhou Y."/>
            <person name="Huang L."/>
            <person name="Dai X."/>
        </authorList>
    </citation>
    <scope>NUCLEOTIDE SEQUENCE [LARGE SCALE GENOMIC DNA]</scope>
    <source>
        <strain evidence="1 2">YYQ-30</strain>
    </source>
</reference>
<evidence type="ECO:0000313" key="1">
    <source>
        <dbReference type="EMBL" id="NNU80043.1"/>
    </source>
</evidence>
<gene>
    <name evidence="1" type="ORF">HMH01_06280</name>
</gene>
<name>A0A849L1A1_9RHOB</name>
<dbReference type="SUPFAM" id="SSF52540">
    <property type="entry name" value="P-loop containing nucleoside triphosphate hydrolases"/>
    <property type="match status" value="1"/>
</dbReference>
<dbReference type="RefSeq" id="WP_171323480.1">
    <property type="nucleotide sequence ID" value="NZ_JABFBC010000001.1"/>
</dbReference>
<keyword evidence="2" id="KW-1185">Reference proteome</keyword>
<dbReference type="Proteomes" id="UP000572377">
    <property type="component" value="Unassembled WGS sequence"/>
</dbReference>
<evidence type="ECO:0000313" key="2">
    <source>
        <dbReference type="Proteomes" id="UP000572377"/>
    </source>
</evidence>
<protein>
    <recommendedName>
        <fullName evidence="3">Sulfotransferase family protein</fullName>
    </recommendedName>
</protein>
<comment type="caution">
    <text evidence="1">The sequence shown here is derived from an EMBL/GenBank/DDBJ whole genome shotgun (WGS) entry which is preliminary data.</text>
</comment>
<sequence>MATGARVDFVVLGMARTGSSLLGGMLRAHPEAYVHGEIFHDRRPAEHIREELFPHIDLARRAADPVGFIRQVLDFAPNGERVRGFKHFYRHNPEAAEWLIGAPGIARIVLERENRLAMYASLELARATGVYNLGPAARAARLDAVRQARIPFKAQAFRRYCETVDAIYDRYRQATGQVLHLTYAQVARGQVAPVFEFLGLAPVATPPAKVKLHGSDIAARFRDEDRPKLERVLERMGRREWMVEDAG</sequence>
<dbReference type="Gene3D" id="3.40.50.300">
    <property type="entry name" value="P-loop containing nucleotide triphosphate hydrolases"/>
    <property type="match status" value="1"/>
</dbReference>